<comment type="pathway">
    <text evidence="1">Mycotoxin biosynthesis.</text>
</comment>
<dbReference type="Pfam" id="PF11807">
    <property type="entry name" value="UstYa"/>
    <property type="match status" value="1"/>
</dbReference>
<sequence length="198" mass="22732">MSYAQRPPAWLRNSSETNRARRILALVILALLGTIGFFTAYTKLTRTDTLSNSENETKLSWSLPRLEHVAMRIIPTSHRYRMGSEAWKHLLPSGGHVVHVTEPDGAVSTHTVALFHQLRCLEILQDAYVNEGSHRTSALAQHCMNYLRQTMLCQMDMRTETQGSIFTYNGFDQLCYDWETIYAEAEKNFKIYSELVTK</sequence>
<dbReference type="Proteomes" id="UP001465976">
    <property type="component" value="Unassembled WGS sequence"/>
</dbReference>
<name>A0ABR3FIH6_9AGAR</name>
<keyword evidence="6" id="KW-1185">Reference proteome</keyword>
<keyword evidence="4" id="KW-1133">Transmembrane helix</keyword>
<evidence type="ECO:0000256" key="1">
    <source>
        <dbReference type="ARBA" id="ARBA00004685"/>
    </source>
</evidence>
<feature type="transmembrane region" description="Helical" evidence="4">
    <location>
        <begin position="21"/>
        <end position="41"/>
    </location>
</feature>
<evidence type="ECO:0000256" key="4">
    <source>
        <dbReference type="SAM" id="Phobius"/>
    </source>
</evidence>
<proteinExistence type="inferred from homology"/>
<dbReference type="PANTHER" id="PTHR33365:SF11">
    <property type="entry name" value="TAT PATHWAY SIGNAL SEQUENCE"/>
    <property type="match status" value="1"/>
</dbReference>
<dbReference type="InterPro" id="IPR021765">
    <property type="entry name" value="UstYa-like"/>
</dbReference>
<gene>
    <name evidence="5" type="ORF">V5O48_006825</name>
</gene>
<keyword evidence="2" id="KW-0560">Oxidoreductase</keyword>
<evidence type="ECO:0000313" key="6">
    <source>
        <dbReference type="Proteomes" id="UP001465976"/>
    </source>
</evidence>
<comment type="similarity">
    <text evidence="3">Belongs to the ustYa family.</text>
</comment>
<evidence type="ECO:0000256" key="3">
    <source>
        <dbReference type="ARBA" id="ARBA00035112"/>
    </source>
</evidence>
<accession>A0ABR3FIH6</accession>
<dbReference type="EMBL" id="JBAHYK010000332">
    <property type="protein sequence ID" value="KAL0575148.1"/>
    <property type="molecule type" value="Genomic_DNA"/>
</dbReference>
<keyword evidence="4" id="KW-0472">Membrane</keyword>
<dbReference type="PANTHER" id="PTHR33365">
    <property type="entry name" value="YALI0B05434P"/>
    <property type="match status" value="1"/>
</dbReference>
<comment type="caution">
    <text evidence="5">The sequence shown here is derived from an EMBL/GenBank/DDBJ whole genome shotgun (WGS) entry which is preliminary data.</text>
</comment>
<evidence type="ECO:0000256" key="2">
    <source>
        <dbReference type="ARBA" id="ARBA00023002"/>
    </source>
</evidence>
<organism evidence="5 6">
    <name type="scientific">Marasmius crinis-equi</name>
    <dbReference type="NCBI Taxonomy" id="585013"/>
    <lineage>
        <taxon>Eukaryota</taxon>
        <taxon>Fungi</taxon>
        <taxon>Dikarya</taxon>
        <taxon>Basidiomycota</taxon>
        <taxon>Agaricomycotina</taxon>
        <taxon>Agaricomycetes</taxon>
        <taxon>Agaricomycetidae</taxon>
        <taxon>Agaricales</taxon>
        <taxon>Marasmiineae</taxon>
        <taxon>Marasmiaceae</taxon>
        <taxon>Marasmius</taxon>
    </lineage>
</organism>
<reference evidence="5 6" key="1">
    <citation type="submission" date="2024-02" db="EMBL/GenBank/DDBJ databases">
        <title>A draft genome for the cacao thread blight pathogen Marasmius crinis-equi.</title>
        <authorList>
            <person name="Cohen S.P."/>
            <person name="Baruah I.K."/>
            <person name="Amoako-Attah I."/>
            <person name="Bukari Y."/>
            <person name="Meinhardt L.W."/>
            <person name="Bailey B.A."/>
        </authorList>
    </citation>
    <scope>NUCLEOTIDE SEQUENCE [LARGE SCALE GENOMIC DNA]</scope>
    <source>
        <strain evidence="5 6">GH-76</strain>
    </source>
</reference>
<protein>
    <submittedName>
        <fullName evidence="5">Uncharacterized protein</fullName>
    </submittedName>
</protein>
<evidence type="ECO:0000313" key="5">
    <source>
        <dbReference type="EMBL" id="KAL0575148.1"/>
    </source>
</evidence>
<keyword evidence="4" id="KW-0812">Transmembrane</keyword>